<dbReference type="InterPro" id="IPR051047">
    <property type="entry name" value="AccD/PCCB"/>
</dbReference>
<comment type="caution">
    <text evidence="4">The sequence shown here is derived from an EMBL/GenBank/DDBJ whole genome shotgun (WGS) entry which is preliminary data.</text>
</comment>
<keyword evidence="4" id="KW-0808">Transferase</keyword>
<dbReference type="PROSITE" id="PS50989">
    <property type="entry name" value="COA_CT_CTER"/>
    <property type="match status" value="1"/>
</dbReference>
<evidence type="ECO:0000313" key="5">
    <source>
        <dbReference type="Proteomes" id="UP000216725"/>
    </source>
</evidence>
<feature type="region of interest" description="Disordered" evidence="1">
    <location>
        <begin position="15"/>
        <end position="38"/>
    </location>
</feature>
<gene>
    <name evidence="4" type="ORF">PSRA_0312</name>
</gene>
<proteinExistence type="predicted"/>
<dbReference type="InterPro" id="IPR029045">
    <property type="entry name" value="ClpP/crotonase-like_dom_sf"/>
</dbReference>
<dbReference type="SUPFAM" id="SSF52096">
    <property type="entry name" value="ClpP/crotonase"/>
    <property type="match status" value="2"/>
</dbReference>
<dbReference type="GO" id="GO:0016740">
    <property type="term" value="F:transferase activity"/>
    <property type="evidence" value="ECO:0007669"/>
    <property type="project" value="UniProtKB-KW"/>
</dbReference>
<dbReference type="Proteomes" id="UP000216725">
    <property type="component" value="Unassembled WGS sequence"/>
</dbReference>
<evidence type="ECO:0000259" key="2">
    <source>
        <dbReference type="PROSITE" id="PS50980"/>
    </source>
</evidence>
<reference evidence="4 5" key="1">
    <citation type="journal article" date="2017" name="BMC Genomics">
        <title>Comparative genomic and phylogenomic analyses of the Bifidobacteriaceae family.</title>
        <authorList>
            <person name="Lugli G.A."/>
            <person name="Milani C."/>
            <person name="Turroni F."/>
            <person name="Duranti S."/>
            <person name="Mancabelli L."/>
            <person name="Mangifesta M."/>
            <person name="Ferrario C."/>
            <person name="Modesto M."/>
            <person name="Mattarelli P."/>
            <person name="Jiri K."/>
            <person name="van Sinderen D."/>
            <person name="Ventura M."/>
        </authorList>
    </citation>
    <scope>NUCLEOTIDE SEQUENCE [LARGE SCALE GENOMIC DNA]</scope>
    <source>
        <strain evidence="4 5">DSM 24742</strain>
    </source>
</reference>
<feature type="domain" description="CoA carboxyltransferase N-terminal" evidence="2">
    <location>
        <begin position="34"/>
        <end position="286"/>
    </location>
</feature>
<dbReference type="AlphaFoldDB" id="A0A261F0D0"/>
<feature type="domain" description="CoA carboxyltransferase C-terminal" evidence="3">
    <location>
        <begin position="291"/>
        <end position="551"/>
    </location>
</feature>
<dbReference type="PRINTS" id="PR01070">
    <property type="entry name" value="ACCCTRFRASEB"/>
</dbReference>
<dbReference type="GO" id="GO:0009317">
    <property type="term" value="C:acetyl-CoA carboxylase complex"/>
    <property type="evidence" value="ECO:0007669"/>
    <property type="project" value="InterPro"/>
</dbReference>
<sequence length="551" mass="59216">MTAIQERIVNENGARKAADGVRIPDPAGPGAYGQGRRQPMRQDLARAAELAKAAEDHARERQHPKGKLTARERLDLLFDSGTFQEIGRFAGGNIGHDVPGAAVVTGFGEVWGRKVAVYAQDFSVKGGSMGVAEGDKICHLMDMAIELKVPIVAIVDSGGARIQEGVAALTQYGRIFRKTCEASGLVPQISLILGPCAGGAVYCPALTDIIIMTRENSYMFVTGPDVVKASTGERISMEELGGGYVHNATSGVAHYLGEDEPDAIDYARTVLAYLPENSDSLPPVYAYGAGHAEDVAARRIGTIVPQNDRQPYDVVDVIRCIVDYGELVQVQELFAPSAVVGFACVAGQPVGIVADQPCQLAGSLDVDSSEKVARFVRMCDAFNLPVITLVDVPGYKPGSDQEHAGIIRRGAKVIYAYANAQVPLITVILRKAFGGAYIVLGSKAIGADFNFAWPNSQIAVLGAQGAVNIIHRKELRKAREQGPEAEERLRSELVAQYEAETVNANLSLETGQIDAMIDPEQTRDVIIRSLSVLRGKQRRRPTTRHHGNQPL</sequence>
<dbReference type="Pfam" id="PF01039">
    <property type="entry name" value="Carboxyl_trans"/>
    <property type="match status" value="1"/>
</dbReference>
<evidence type="ECO:0000313" key="4">
    <source>
        <dbReference type="EMBL" id="OZG52580.1"/>
    </source>
</evidence>
<dbReference type="GO" id="GO:0006633">
    <property type="term" value="P:fatty acid biosynthetic process"/>
    <property type="evidence" value="ECO:0007669"/>
    <property type="project" value="InterPro"/>
</dbReference>
<evidence type="ECO:0000256" key="1">
    <source>
        <dbReference type="SAM" id="MobiDB-lite"/>
    </source>
</evidence>
<dbReference type="EMBL" id="MWWR01000003">
    <property type="protein sequence ID" value="OZG52580.1"/>
    <property type="molecule type" value="Genomic_DNA"/>
</dbReference>
<dbReference type="GO" id="GO:0003989">
    <property type="term" value="F:acetyl-CoA carboxylase activity"/>
    <property type="evidence" value="ECO:0007669"/>
    <property type="project" value="InterPro"/>
</dbReference>
<dbReference type="InterPro" id="IPR000438">
    <property type="entry name" value="Acetyl_CoA_COase_Trfase_b_su"/>
</dbReference>
<name>A0A261F0D0_9BIFI</name>
<protein>
    <submittedName>
        <fullName evidence="4">Methylmalonyl-CoA carboxyltransferase</fullName>
    </submittedName>
</protein>
<organism evidence="4 5">
    <name type="scientific">Pseudoscardovia radai</name>
    <dbReference type="NCBI Taxonomy" id="987066"/>
    <lineage>
        <taxon>Bacteria</taxon>
        <taxon>Bacillati</taxon>
        <taxon>Actinomycetota</taxon>
        <taxon>Actinomycetes</taxon>
        <taxon>Bifidobacteriales</taxon>
        <taxon>Bifidobacteriaceae</taxon>
        <taxon>Pseudoscardovia</taxon>
    </lineage>
</organism>
<dbReference type="Gene3D" id="3.90.226.10">
    <property type="entry name" value="2-enoyl-CoA Hydratase, Chain A, domain 1"/>
    <property type="match status" value="2"/>
</dbReference>
<keyword evidence="5" id="KW-1185">Reference proteome</keyword>
<dbReference type="GO" id="GO:0004658">
    <property type="term" value="F:propionyl-CoA carboxylase activity"/>
    <property type="evidence" value="ECO:0007669"/>
    <property type="project" value="TreeGrafter"/>
</dbReference>
<dbReference type="PANTHER" id="PTHR43842">
    <property type="entry name" value="PROPIONYL-COA CARBOXYLASE BETA CHAIN"/>
    <property type="match status" value="1"/>
</dbReference>
<dbReference type="InterPro" id="IPR011762">
    <property type="entry name" value="COA_CT_N"/>
</dbReference>
<dbReference type="PROSITE" id="PS50980">
    <property type="entry name" value="COA_CT_NTER"/>
    <property type="match status" value="1"/>
</dbReference>
<dbReference type="InterPro" id="IPR034733">
    <property type="entry name" value="AcCoA_carboxyl_beta"/>
</dbReference>
<accession>A0A261F0D0</accession>
<dbReference type="PANTHER" id="PTHR43842:SF2">
    <property type="entry name" value="PROPIONYL-COA CARBOXYLASE BETA CHAIN, MITOCHONDRIAL"/>
    <property type="match status" value="1"/>
</dbReference>
<evidence type="ECO:0000259" key="3">
    <source>
        <dbReference type="PROSITE" id="PS50989"/>
    </source>
</evidence>
<dbReference type="InterPro" id="IPR011763">
    <property type="entry name" value="COA_CT_C"/>
</dbReference>